<proteinExistence type="predicted"/>
<accession>A0A1C6UZG0</accession>
<sequence>MTTTLDLTDLRLQADATVDRLIDEAGLTRRNNRFFAGAKEATSVSPAGALRIAEKWQRTTQSFMFTTISSLGAHGRRLARDYTVSRDVLGAYQMAYRVIGDDLDNRAAAFAEVAPEGVDGIHYLWWADTICAPLRSALGSADAPAESPALGRILDVMDSMAAEELGGAVQLRVVETIALDIAVAFRRLYGKVTVNGSQVLPEQHDYAWIDSHIRAETGHAASVSDDEAGMSHLISTPSEARHFVELAESYVPAWADLLDDFARDLS</sequence>
<evidence type="ECO:0000313" key="2">
    <source>
        <dbReference type="Proteomes" id="UP000199343"/>
    </source>
</evidence>
<reference evidence="1 2" key="1">
    <citation type="submission" date="2016-06" db="EMBL/GenBank/DDBJ databases">
        <authorList>
            <person name="Kjaerup R.B."/>
            <person name="Dalgaard T.S."/>
            <person name="Juul-Madsen H.R."/>
        </authorList>
    </citation>
    <scope>NUCLEOTIDE SEQUENCE [LARGE SCALE GENOMIC DNA]</scope>
    <source>
        <strain evidence="1 2">DSM 43363</strain>
    </source>
</reference>
<dbReference type="AlphaFoldDB" id="A0A1C6UZG0"/>
<dbReference type="InterPro" id="IPR045776">
    <property type="entry name" value="DUF6202"/>
</dbReference>
<dbReference type="Proteomes" id="UP000199343">
    <property type="component" value="Unassembled WGS sequence"/>
</dbReference>
<name>A0A1C6UZG0_9ACTN</name>
<protein>
    <submittedName>
        <fullName evidence="1">Uncharacterized protein</fullName>
    </submittedName>
</protein>
<dbReference type="EMBL" id="FMIC01000002">
    <property type="protein sequence ID" value="SCL59401.1"/>
    <property type="molecule type" value="Genomic_DNA"/>
</dbReference>
<organism evidence="1 2">
    <name type="scientific">Micromonospora peucetia</name>
    <dbReference type="NCBI Taxonomy" id="47871"/>
    <lineage>
        <taxon>Bacteria</taxon>
        <taxon>Bacillati</taxon>
        <taxon>Actinomycetota</taxon>
        <taxon>Actinomycetes</taxon>
        <taxon>Micromonosporales</taxon>
        <taxon>Micromonosporaceae</taxon>
        <taxon>Micromonospora</taxon>
    </lineage>
</organism>
<gene>
    <name evidence="1" type="ORF">GA0070608_2139</name>
</gene>
<dbReference type="Pfam" id="PF19705">
    <property type="entry name" value="DUF6202"/>
    <property type="match status" value="1"/>
</dbReference>
<dbReference type="STRING" id="47871.GA0070608_2139"/>
<dbReference type="RefSeq" id="WP_091625934.1">
    <property type="nucleotide sequence ID" value="NZ_FMIC01000002.1"/>
</dbReference>
<dbReference type="OrthoDB" id="4146398at2"/>
<evidence type="ECO:0000313" key="1">
    <source>
        <dbReference type="EMBL" id="SCL59401.1"/>
    </source>
</evidence>